<dbReference type="PANTHER" id="PTHR46060">
    <property type="entry name" value="MARINER MOS1 TRANSPOSASE-LIKE PROTEIN"/>
    <property type="match status" value="1"/>
</dbReference>
<organism evidence="1 2">
    <name type="scientific">Aquatica leii</name>
    <dbReference type="NCBI Taxonomy" id="1421715"/>
    <lineage>
        <taxon>Eukaryota</taxon>
        <taxon>Metazoa</taxon>
        <taxon>Ecdysozoa</taxon>
        <taxon>Arthropoda</taxon>
        <taxon>Hexapoda</taxon>
        <taxon>Insecta</taxon>
        <taxon>Pterygota</taxon>
        <taxon>Neoptera</taxon>
        <taxon>Endopterygota</taxon>
        <taxon>Coleoptera</taxon>
        <taxon>Polyphaga</taxon>
        <taxon>Elateriformia</taxon>
        <taxon>Elateroidea</taxon>
        <taxon>Lampyridae</taxon>
        <taxon>Luciolinae</taxon>
        <taxon>Aquatica</taxon>
    </lineage>
</organism>
<dbReference type="AlphaFoldDB" id="A0AAN7P4E3"/>
<dbReference type="PANTHER" id="PTHR46060:SF1">
    <property type="entry name" value="MARINER MOS1 TRANSPOSASE-LIKE PROTEIN"/>
    <property type="match status" value="1"/>
</dbReference>
<dbReference type="InterPro" id="IPR052709">
    <property type="entry name" value="Transposase-MT_Hybrid"/>
</dbReference>
<dbReference type="GO" id="GO:0003676">
    <property type="term" value="F:nucleic acid binding"/>
    <property type="evidence" value="ECO:0007669"/>
    <property type="project" value="InterPro"/>
</dbReference>
<comment type="caution">
    <text evidence="1">The sequence shown here is derived from an EMBL/GenBank/DDBJ whole genome shotgun (WGS) entry which is preliminary data.</text>
</comment>
<dbReference type="Proteomes" id="UP001353858">
    <property type="component" value="Unassembled WGS sequence"/>
</dbReference>
<protein>
    <submittedName>
        <fullName evidence="1">Uncharacterized protein</fullName>
    </submittedName>
</protein>
<keyword evidence="2" id="KW-1185">Reference proteome</keyword>
<accession>A0AAN7P4E3</accession>
<dbReference type="EMBL" id="JARPUR010000005">
    <property type="protein sequence ID" value="KAK4876357.1"/>
    <property type="molecule type" value="Genomic_DNA"/>
</dbReference>
<reference evidence="2" key="1">
    <citation type="submission" date="2023-01" db="EMBL/GenBank/DDBJ databases">
        <title>Key to firefly adult light organ development and bioluminescence: homeobox transcription factors regulate luciferase expression and transportation to peroxisome.</title>
        <authorList>
            <person name="Fu X."/>
        </authorList>
    </citation>
    <scope>NUCLEOTIDE SEQUENCE [LARGE SCALE GENOMIC DNA]</scope>
</reference>
<dbReference type="InterPro" id="IPR036397">
    <property type="entry name" value="RNaseH_sf"/>
</dbReference>
<dbReference type="Gene3D" id="3.30.420.10">
    <property type="entry name" value="Ribonuclease H-like superfamily/Ribonuclease H"/>
    <property type="match status" value="1"/>
</dbReference>
<name>A0AAN7P4E3_9COLE</name>
<evidence type="ECO:0000313" key="1">
    <source>
        <dbReference type="EMBL" id="KAK4876357.1"/>
    </source>
</evidence>
<proteinExistence type="predicted"/>
<dbReference type="InterPro" id="IPR001888">
    <property type="entry name" value="Transposase_1"/>
</dbReference>
<sequence>MTLNNSETTIIYLQTAARATKKKGFLHRIVTGDKKWMRYNNPKHRKAWVKSGEPSRSTAKPNIHSSKLMLCIWWDQLEYYFMSCLNRTRRLQQTVANDN</sequence>
<gene>
    <name evidence="1" type="ORF">RN001_012779</name>
</gene>
<evidence type="ECO:0000313" key="2">
    <source>
        <dbReference type="Proteomes" id="UP001353858"/>
    </source>
</evidence>
<dbReference type="Pfam" id="PF01359">
    <property type="entry name" value="Transposase_1"/>
    <property type="match status" value="1"/>
</dbReference>